<dbReference type="AlphaFoldDB" id="A0A919KXG2"/>
<feature type="domain" description="4-oxalocrotonate tautomerase-like" evidence="2">
    <location>
        <begin position="2"/>
        <end position="52"/>
    </location>
</feature>
<organism evidence="3 4">
    <name type="scientific">Kitasatospora indigofera</name>
    <dbReference type="NCBI Taxonomy" id="67307"/>
    <lineage>
        <taxon>Bacteria</taxon>
        <taxon>Bacillati</taxon>
        <taxon>Actinomycetota</taxon>
        <taxon>Actinomycetes</taxon>
        <taxon>Kitasatosporales</taxon>
        <taxon>Streptomycetaceae</taxon>
        <taxon>Kitasatospora</taxon>
    </lineage>
</organism>
<protein>
    <recommendedName>
        <fullName evidence="2">4-oxalocrotonate tautomerase-like domain-containing protein</fullName>
    </recommendedName>
</protein>
<dbReference type="InterPro" id="IPR004370">
    <property type="entry name" value="4-OT-like_dom"/>
</dbReference>
<reference evidence="3" key="1">
    <citation type="journal article" date="2014" name="Int. J. Syst. Evol. Microbiol.">
        <title>Complete genome sequence of Corynebacterium casei LMG S-19264T (=DSM 44701T), isolated from a smear-ripened cheese.</title>
        <authorList>
            <consortium name="US DOE Joint Genome Institute (JGI-PGF)"/>
            <person name="Walter F."/>
            <person name="Albersmeier A."/>
            <person name="Kalinowski J."/>
            <person name="Ruckert C."/>
        </authorList>
    </citation>
    <scope>NUCLEOTIDE SEQUENCE</scope>
    <source>
        <strain evidence="3">JCM 4646</strain>
    </source>
</reference>
<dbReference type="GO" id="GO:0016853">
    <property type="term" value="F:isomerase activity"/>
    <property type="evidence" value="ECO:0007669"/>
    <property type="project" value="UniProtKB-KW"/>
</dbReference>
<name>A0A919KXG2_9ACTN</name>
<proteinExistence type="predicted"/>
<keyword evidence="1" id="KW-0413">Isomerase</keyword>
<dbReference type="Gene3D" id="3.30.429.10">
    <property type="entry name" value="Macrophage Migration Inhibitory Factor"/>
    <property type="match status" value="1"/>
</dbReference>
<dbReference type="SUPFAM" id="SSF55331">
    <property type="entry name" value="Tautomerase/MIF"/>
    <property type="match status" value="1"/>
</dbReference>
<dbReference type="Pfam" id="PF01361">
    <property type="entry name" value="Tautomerase"/>
    <property type="match status" value="1"/>
</dbReference>
<dbReference type="InterPro" id="IPR014347">
    <property type="entry name" value="Tautomerase/MIF_sf"/>
</dbReference>
<evidence type="ECO:0000313" key="4">
    <source>
        <dbReference type="Proteomes" id="UP000617734"/>
    </source>
</evidence>
<gene>
    <name evidence="3" type="ORF">GCM10018781_46910</name>
</gene>
<sequence>MPHVTIKYHSRDFTDEQKQQLAEAISSVIEKHFTTYEGAVSVALESFPAADWDEVVYAPEITGRADLLIKAPDYRRS</sequence>
<dbReference type="EMBL" id="BNBO01000028">
    <property type="protein sequence ID" value="GHH76183.1"/>
    <property type="molecule type" value="Genomic_DNA"/>
</dbReference>
<dbReference type="GeneID" id="95355070"/>
<evidence type="ECO:0000313" key="3">
    <source>
        <dbReference type="EMBL" id="GHH76183.1"/>
    </source>
</evidence>
<evidence type="ECO:0000256" key="1">
    <source>
        <dbReference type="ARBA" id="ARBA00023235"/>
    </source>
</evidence>
<dbReference type="RefSeq" id="WP_190212862.1">
    <property type="nucleotide sequence ID" value="NZ_BNBO01000028.1"/>
</dbReference>
<keyword evidence="4" id="KW-1185">Reference proteome</keyword>
<accession>A0A919KXG2</accession>
<dbReference type="Proteomes" id="UP000617734">
    <property type="component" value="Unassembled WGS sequence"/>
</dbReference>
<comment type="caution">
    <text evidence="3">The sequence shown here is derived from an EMBL/GenBank/DDBJ whole genome shotgun (WGS) entry which is preliminary data.</text>
</comment>
<evidence type="ECO:0000259" key="2">
    <source>
        <dbReference type="Pfam" id="PF01361"/>
    </source>
</evidence>
<reference evidence="3" key="2">
    <citation type="submission" date="2020-09" db="EMBL/GenBank/DDBJ databases">
        <authorList>
            <person name="Sun Q."/>
            <person name="Ohkuma M."/>
        </authorList>
    </citation>
    <scope>NUCLEOTIDE SEQUENCE</scope>
    <source>
        <strain evidence="3">JCM 4646</strain>
    </source>
</reference>